<proteinExistence type="predicted"/>
<accession>A0A0E4HFZ6</accession>
<dbReference type="InterPro" id="IPR036291">
    <property type="entry name" value="NAD(P)-bd_dom_sf"/>
</dbReference>
<gene>
    <name evidence="2" type="ORF">PRIO_6734</name>
</gene>
<dbReference type="Proteomes" id="UP000033163">
    <property type="component" value="Chromosome I"/>
</dbReference>
<dbReference type="PATRIC" id="fig|1073571.4.peg.7199"/>
<organism evidence="2 3">
    <name type="scientific">Paenibacillus riograndensis SBR5</name>
    <dbReference type="NCBI Taxonomy" id="1073571"/>
    <lineage>
        <taxon>Bacteria</taxon>
        <taxon>Bacillati</taxon>
        <taxon>Bacillota</taxon>
        <taxon>Bacilli</taxon>
        <taxon>Bacillales</taxon>
        <taxon>Paenibacillaceae</taxon>
        <taxon>Paenibacillus</taxon>
        <taxon>Paenibacillus sonchi group</taxon>
    </lineage>
</organism>
<dbReference type="SUPFAM" id="SSF51735">
    <property type="entry name" value="NAD(P)-binding Rossmann-fold domains"/>
    <property type="match status" value="1"/>
</dbReference>
<dbReference type="PANTHER" id="PTHR44154:SF1">
    <property type="entry name" value="QUINONE OXIDOREDUCTASE"/>
    <property type="match status" value="1"/>
</dbReference>
<dbReference type="KEGG" id="pri:PRIO_6734"/>
<evidence type="ECO:0000313" key="3">
    <source>
        <dbReference type="Proteomes" id="UP000033163"/>
    </source>
</evidence>
<dbReference type="HOGENOM" id="CLU_2570622_0_0_9"/>
<name>A0A0E4HFZ6_9BACL</name>
<reference evidence="3" key="1">
    <citation type="submission" date="2015-03" db="EMBL/GenBank/DDBJ databases">
        <authorList>
            <person name="Wibberg D."/>
        </authorList>
    </citation>
    <scope>NUCLEOTIDE SEQUENCE [LARGE SCALE GENOMIC DNA]</scope>
</reference>
<keyword evidence="1" id="KW-0521">NADP</keyword>
<evidence type="ECO:0008006" key="4">
    <source>
        <dbReference type="Google" id="ProtNLM"/>
    </source>
</evidence>
<sequence>MYYWFRMPAGLDFVQAAALPMAVETAYRGIDTLGVRSGQTVLVHGAGTTVGFAAVQIALMRGARVVAKPSKSVRVGVPTAN</sequence>
<dbReference type="EMBL" id="LN831776">
    <property type="protein sequence ID" value="CQR59081.1"/>
    <property type="molecule type" value="Genomic_DNA"/>
</dbReference>
<dbReference type="AlphaFoldDB" id="A0A0E4HFZ6"/>
<protein>
    <recommendedName>
        <fullName evidence="4">Alcohol dehydrogenase-like C-terminal domain-containing protein</fullName>
    </recommendedName>
</protein>
<evidence type="ECO:0000256" key="1">
    <source>
        <dbReference type="ARBA" id="ARBA00022857"/>
    </source>
</evidence>
<dbReference type="Gene3D" id="3.90.180.10">
    <property type="entry name" value="Medium-chain alcohol dehydrogenases, catalytic domain"/>
    <property type="match status" value="1"/>
</dbReference>
<evidence type="ECO:0000313" key="2">
    <source>
        <dbReference type="EMBL" id="CQR59081.1"/>
    </source>
</evidence>
<dbReference type="PANTHER" id="PTHR44154">
    <property type="entry name" value="QUINONE OXIDOREDUCTASE"/>
    <property type="match status" value="1"/>
</dbReference>
<dbReference type="InterPro" id="IPR051603">
    <property type="entry name" value="Zinc-ADH_QOR/CCCR"/>
</dbReference>